<dbReference type="CDD" id="cd04301">
    <property type="entry name" value="NAT_SF"/>
    <property type="match status" value="1"/>
</dbReference>
<evidence type="ECO:0000313" key="3">
    <source>
        <dbReference type="Proteomes" id="UP000756921"/>
    </source>
</evidence>
<dbReference type="Gene3D" id="3.40.630.30">
    <property type="match status" value="1"/>
</dbReference>
<dbReference type="AlphaFoldDB" id="A0A9P6GF28"/>
<feature type="domain" description="N-acetyltransferase" evidence="1">
    <location>
        <begin position="79"/>
        <end position="216"/>
    </location>
</feature>
<reference evidence="2" key="1">
    <citation type="journal article" date="2020" name="Mol. Plant Microbe Interact.">
        <title>Genome Sequence of the Biocontrol Agent Coniothyrium minitans strain Conio (IMI 134523).</title>
        <authorList>
            <person name="Patel D."/>
            <person name="Shittu T.A."/>
            <person name="Baroncelli R."/>
            <person name="Muthumeenakshi S."/>
            <person name="Osborne T.H."/>
            <person name="Janganan T.K."/>
            <person name="Sreenivasaprasad S."/>
        </authorList>
    </citation>
    <scope>NUCLEOTIDE SEQUENCE</scope>
    <source>
        <strain evidence="2">Conio</strain>
    </source>
</reference>
<dbReference type="GO" id="GO:0016747">
    <property type="term" value="F:acyltransferase activity, transferring groups other than amino-acyl groups"/>
    <property type="evidence" value="ECO:0007669"/>
    <property type="project" value="InterPro"/>
</dbReference>
<protein>
    <submittedName>
        <fullName evidence="2">GNAT family acetyltransferase</fullName>
    </submittedName>
</protein>
<dbReference type="PROSITE" id="PS51186">
    <property type="entry name" value="GNAT"/>
    <property type="match status" value="1"/>
</dbReference>
<gene>
    <name evidence="2" type="ORF">PMIN01_08828</name>
</gene>
<proteinExistence type="predicted"/>
<name>A0A9P6GF28_9PLEO</name>
<dbReference type="EMBL" id="WJXW01000009">
    <property type="protein sequence ID" value="KAF9733145.1"/>
    <property type="molecule type" value="Genomic_DNA"/>
</dbReference>
<dbReference type="SUPFAM" id="SSF55729">
    <property type="entry name" value="Acyl-CoA N-acyltransferases (Nat)"/>
    <property type="match status" value="1"/>
</dbReference>
<dbReference type="Proteomes" id="UP000756921">
    <property type="component" value="Unassembled WGS sequence"/>
</dbReference>
<dbReference type="PANTHER" id="PTHR42791">
    <property type="entry name" value="GNAT FAMILY ACETYLTRANSFERASE"/>
    <property type="match status" value="1"/>
</dbReference>
<dbReference type="PANTHER" id="PTHR42791:SF14">
    <property type="entry name" value="N-ACETYLTRANSFERASE DOMAIN-CONTAINING PROTEIN"/>
    <property type="match status" value="1"/>
</dbReference>
<dbReference type="InterPro" id="IPR000182">
    <property type="entry name" value="GNAT_dom"/>
</dbReference>
<keyword evidence="3" id="KW-1185">Reference proteome</keyword>
<accession>A0A9P6GF28</accession>
<evidence type="ECO:0000259" key="1">
    <source>
        <dbReference type="PROSITE" id="PS51186"/>
    </source>
</evidence>
<organism evidence="2 3">
    <name type="scientific">Paraphaeosphaeria minitans</name>
    <dbReference type="NCBI Taxonomy" id="565426"/>
    <lineage>
        <taxon>Eukaryota</taxon>
        <taxon>Fungi</taxon>
        <taxon>Dikarya</taxon>
        <taxon>Ascomycota</taxon>
        <taxon>Pezizomycotina</taxon>
        <taxon>Dothideomycetes</taxon>
        <taxon>Pleosporomycetidae</taxon>
        <taxon>Pleosporales</taxon>
        <taxon>Massarineae</taxon>
        <taxon>Didymosphaeriaceae</taxon>
        <taxon>Paraphaeosphaeria</taxon>
    </lineage>
</organism>
<dbReference type="Pfam" id="PF13508">
    <property type="entry name" value="Acetyltransf_7"/>
    <property type="match status" value="1"/>
</dbReference>
<dbReference type="InterPro" id="IPR052523">
    <property type="entry name" value="Trichothecene_AcTrans"/>
</dbReference>
<evidence type="ECO:0000313" key="2">
    <source>
        <dbReference type="EMBL" id="KAF9733145.1"/>
    </source>
</evidence>
<dbReference type="OrthoDB" id="2115692at2759"/>
<sequence>MPDPKLAVSLLTPDEAKQYMRIRHAAFVHDVNKIFYFHQHEPSQATLDGVTQSIRDGIAKGILYLKCVDTSNGEIIAGARWRSIRPKDPNATSRTWEEVNAELAIPEMYTESHPDVWRAFYELFNESKRKHVGTRPYWVLDTLVTHPDHHRRGAGGLLLRWGCDKADEAGMETYLEASEMGAPLYKKYGFEPVENIALDLRNWGGPEEIRWTVREHSLDGFGGMLTPVHS</sequence>
<dbReference type="InterPro" id="IPR016181">
    <property type="entry name" value="Acyl_CoA_acyltransferase"/>
</dbReference>
<comment type="caution">
    <text evidence="2">The sequence shown here is derived from an EMBL/GenBank/DDBJ whole genome shotgun (WGS) entry which is preliminary data.</text>
</comment>